<evidence type="ECO:0000256" key="7">
    <source>
        <dbReference type="NCBIfam" id="TIGR02127"/>
    </source>
</evidence>
<dbReference type="GO" id="GO:0004590">
    <property type="term" value="F:orotidine-5'-phosphate decarboxylase activity"/>
    <property type="evidence" value="ECO:0007669"/>
    <property type="project" value="UniProtKB-UniRule"/>
</dbReference>
<dbReference type="STRING" id="1801732.A2814_00780"/>
<reference evidence="9 10" key="1">
    <citation type="journal article" date="2016" name="Nat. Commun.">
        <title>Thousands of microbial genomes shed light on interconnected biogeochemical processes in an aquifer system.</title>
        <authorList>
            <person name="Anantharaman K."/>
            <person name="Brown C.T."/>
            <person name="Hug L.A."/>
            <person name="Sharon I."/>
            <person name="Castelle C.J."/>
            <person name="Probst A.J."/>
            <person name="Thomas B.C."/>
            <person name="Singh A."/>
            <person name="Wilkins M.J."/>
            <person name="Karaoz U."/>
            <person name="Brodie E.L."/>
            <person name="Williams K.H."/>
            <person name="Hubbard S.S."/>
            <person name="Banfield J.F."/>
        </authorList>
    </citation>
    <scope>NUCLEOTIDE SEQUENCE [LARGE SCALE GENOMIC DNA]</scope>
</reference>
<dbReference type="GO" id="GO:0044205">
    <property type="term" value="P:'de novo' UMP biosynthetic process"/>
    <property type="evidence" value="ECO:0007669"/>
    <property type="project" value="UniProtKB-UniPathway"/>
</dbReference>
<gene>
    <name evidence="9" type="ORF">A2814_00780</name>
</gene>
<feature type="domain" description="Orotidine 5'-phosphate decarboxylase" evidence="8">
    <location>
        <begin position="16"/>
        <end position="256"/>
    </location>
</feature>
<dbReference type="NCBIfam" id="TIGR02127">
    <property type="entry name" value="pyrF_sub2"/>
    <property type="match status" value="1"/>
</dbReference>
<dbReference type="PANTHER" id="PTHR43375:SF1">
    <property type="entry name" value="OROTIDINE 5'-PHOSPHATE DECARBOXYLASE"/>
    <property type="match status" value="1"/>
</dbReference>
<dbReference type="Proteomes" id="UP000177869">
    <property type="component" value="Unassembled WGS sequence"/>
</dbReference>
<comment type="caution">
    <text evidence="9">The sequence shown here is derived from an EMBL/GenBank/DDBJ whole genome shotgun (WGS) entry which is preliminary data.</text>
</comment>
<dbReference type="InterPro" id="IPR011995">
    <property type="entry name" value="OMPdecase_type-2"/>
</dbReference>
<dbReference type="EMBL" id="MFTI01000001">
    <property type="protein sequence ID" value="OGI61317.1"/>
    <property type="molecule type" value="Genomic_DNA"/>
</dbReference>
<dbReference type="Pfam" id="PF00215">
    <property type="entry name" value="OMPdecase"/>
    <property type="match status" value="1"/>
</dbReference>
<evidence type="ECO:0000256" key="6">
    <source>
        <dbReference type="ARBA" id="ARBA00049157"/>
    </source>
</evidence>
<dbReference type="AlphaFoldDB" id="A0A1F6UV73"/>
<evidence type="ECO:0000313" key="10">
    <source>
        <dbReference type="Proteomes" id="UP000177869"/>
    </source>
</evidence>
<evidence type="ECO:0000313" key="9">
    <source>
        <dbReference type="EMBL" id="OGI61317.1"/>
    </source>
</evidence>
<comment type="catalytic activity">
    <reaction evidence="6">
        <text>orotidine 5'-phosphate + H(+) = UMP + CO2</text>
        <dbReference type="Rhea" id="RHEA:11596"/>
        <dbReference type="ChEBI" id="CHEBI:15378"/>
        <dbReference type="ChEBI" id="CHEBI:16526"/>
        <dbReference type="ChEBI" id="CHEBI:57538"/>
        <dbReference type="ChEBI" id="CHEBI:57865"/>
        <dbReference type="EC" id="4.1.1.23"/>
    </reaction>
</comment>
<keyword evidence="4" id="KW-0665">Pyrimidine biosynthesis</keyword>
<protein>
    <recommendedName>
        <fullName evidence="7">Orotidine-5'-phosphate decarboxylase</fullName>
        <ecNumber evidence="7">4.1.1.23</ecNumber>
    </recommendedName>
</protein>
<dbReference type="GO" id="GO:0006207">
    <property type="term" value="P:'de novo' pyrimidine nucleobase biosynthetic process"/>
    <property type="evidence" value="ECO:0007669"/>
    <property type="project" value="InterPro"/>
</dbReference>
<comment type="pathway">
    <text evidence="1">Pyrimidine metabolism; UMP biosynthesis via de novo pathway; UMP from orotate: step 2/2.</text>
</comment>
<proteinExistence type="inferred from homology"/>
<dbReference type="CDD" id="cd04725">
    <property type="entry name" value="OMP_decarboxylase_like"/>
    <property type="match status" value="1"/>
</dbReference>
<evidence type="ECO:0000256" key="5">
    <source>
        <dbReference type="ARBA" id="ARBA00023239"/>
    </source>
</evidence>
<dbReference type="InterPro" id="IPR001754">
    <property type="entry name" value="OMPdeCOase_dom"/>
</dbReference>
<dbReference type="EC" id="4.1.1.23" evidence="7"/>
<evidence type="ECO:0000259" key="8">
    <source>
        <dbReference type="SMART" id="SM00934"/>
    </source>
</evidence>
<accession>A0A1F6UV73</accession>
<evidence type="ECO:0000256" key="4">
    <source>
        <dbReference type="ARBA" id="ARBA00022975"/>
    </source>
</evidence>
<dbReference type="InterPro" id="IPR011060">
    <property type="entry name" value="RibuloseP-bd_barrel"/>
</dbReference>
<evidence type="ECO:0000256" key="2">
    <source>
        <dbReference type="ARBA" id="ARBA00008847"/>
    </source>
</evidence>
<organism evidence="9 10">
    <name type="scientific">Candidatus Nomurabacteria bacterium RIFCSPHIGHO2_01_FULL_38_19</name>
    <dbReference type="NCBI Taxonomy" id="1801732"/>
    <lineage>
        <taxon>Bacteria</taxon>
        <taxon>Candidatus Nomuraibacteriota</taxon>
    </lineage>
</organism>
<dbReference type="InterPro" id="IPR013785">
    <property type="entry name" value="Aldolase_TIM"/>
</dbReference>
<comment type="similarity">
    <text evidence="2">Belongs to the OMP decarboxylase family. Type 2 subfamily.</text>
</comment>
<evidence type="ECO:0000256" key="1">
    <source>
        <dbReference type="ARBA" id="ARBA00004861"/>
    </source>
</evidence>
<dbReference type="SMART" id="SM00934">
    <property type="entry name" value="OMPdecase"/>
    <property type="match status" value="1"/>
</dbReference>
<dbReference type="Gene3D" id="3.20.20.70">
    <property type="entry name" value="Aldolase class I"/>
    <property type="match status" value="1"/>
</dbReference>
<dbReference type="UniPathway" id="UPA00070">
    <property type="reaction ID" value="UER00120"/>
</dbReference>
<evidence type="ECO:0000256" key="3">
    <source>
        <dbReference type="ARBA" id="ARBA00022793"/>
    </source>
</evidence>
<keyword evidence="5" id="KW-0456">Lyase</keyword>
<dbReference type="SUPFAM" id="SSF51366">
    <property type="entry name" value="Ribulose-phoshate binding barrel"/>
    <property type="match status" value="1"/>
</dbReference>
<dbReference type="PANTHER" id="PTHR43375">
    <property type="entry name" value="OROTIDINE 5'-PHOSPHATE DECARBOXYLASE"/>
    <property type="match status" value="1"/>
</dbReference>
<sequence>MIIDKYNTRAKKINSLLCVGLDPDIEKIPKHFLKNKFPVFEFNKWIIDETHEYTACYKPNSAFYEARGYEGIKELKMTIDYINKNHPDIFTICDAKRGDIGNTNAGYVTSIFDWFGFDAMTLHPYFGSESLKPFLDRTDKVSIILCRSSNSGAGEIQDLKSDGKMIWQILAEKVTKEWNKNNNCMLMVGATYPEEMKKVREISGDMTILVPGIGAQGGDVEAVLKNGMNSQGLGLIISSSRGIIFADNPKEEARKLCEEIRKYKNI</sequence>
<name>A0A1F6UV73_9BACT</name>
<keyword evidence="3" id="KW-0210">Decarboxylase</keyword>